<gene>
    <name evidence="4" type="ORF">P2L57_20640</name>
</gene>
<dbReference type="InterPro" id="IPR001559">
    <property type="entry name" value="Phosphotriesterase"/>
</dbReference>
<evidence type="ECO:0000256" key="2">
    <source>
        <dbReference type="ARBA" id="ARBA00022801"/>
    </source>
</evidence>
<organism evidence="4 5">
    <name type="scientific">Streptantibioticus ferralitis</name>
    <dbReference type="NCBI Taxonomy" id="236510"/>
    <lineage>
        <taxon>Bacteria</taxon>
        <taxon>Bacillati</taxon>
        <taxon>Actinomycetota</taxon>
        <taxon>Actinomycetes</taxon>
        <taxon>Kitasatosporales</taxon>
        <taxon>Streptomycetaceae</taxon>
        <taxon>Streptantibioticus</taxon>
    </lineage>
</organism>
<comment type="caution">
    <text evidence="4">The sequence shown here is derived from an EMBL/GenBank/DDBJ whole genome shotgun (WGS) entry which is preliminary data.</text>
</comment>
<comment type="similarity">
    <text evidence="3">Belongs to the metallo-dependent hydrolases superfamily. Phosphotriesterase family.</text>
</comment>
<dbReference type="PIRSF" id="PIRSF016839">
    <property type="entry name" value="PhP"/>
    <property type="match status" value="1"/>
</dbReference>
<feature type="modified residue" description="N6-carboxylysine" evidence="3">
    <location>
        <position position="145"/>
    </location>
</feature>
<accession>A0ABT5Z2J0</accession>
<sequence length="317" mass="33547">MEQTTQAAAVRTVLGDIPAAELGVCDAHDHLFFRSPLLPGQELTDPLAATRELRAFRELGGRAVVQWSPFGTGRRTDALPRVSRDAGVHVIAATGLHQAAHCTPGVLDRVMDRLAELFVAELTEGVRQDEDPDGPAEPVRAGLIKVAGAFHGLDTHARRVMAAAAEAHHATGAPIAVHHELGTAPLDVLGLLCGELEVPAAKVVLGHLNRSPDLRVHREAARSGAFLAFDGPSRANHATDWRLFDALVALAEAGHTDQVLIGGDTTTAAARAATGGGPGIPFLLRVLRPRIARELGEQSADAFFVANPARAFATHWH</sequence>
<evidence type="ECO:0000256" key="3">
    <source>
        <dbReference type="PROSITE-ProRule" id="PRU00679"/>
    </source>
</evidence>
<evidence type="ECO:0000313" key="5">
    <source>
        <dbReference type="Proteomes" id="UP001220022"/>
    </source>
</evidence>
<dbReference type="Gene3D" id="3.20.20.140">
    <property type="entry name" value="Metal-dependent hydrolases"/>
    <property type="match status" value="1"/>
</dbReference>
<evidence type="ECO:0000256" key="1">
    <source>
        <dbReference type="ARBA" id="ARBA00022723"/>
    </source>
</evidence>
<dbReference type="Proteomes" id="UP001220022">
    <property type="component" value="Unassembled WGS sequence"/>
</dbReference>
<evidence type="ECO:0000313" key="4">
    <source>
        <dbReference type="EMBL" id="MDF2258037.1"/>
    </source>
</evidence>
<dbReference type="Pfam" id="PF02126">
    <property type="entry name" value="PTE"/>
    <property type="match status" value="1"/>
</dbReference>
<keyword evidence="2" id="KW-0378">Hydrolase</keyword>
<dbReference type="SUPFAM" id="SSF51556">
    <property type="entry name" value="Metallo-dependent hydrolases"/>
    <property type="match status" value="1"/>
</dbReference>
<keyword evidence="1" id="KW-0479">Metal-binding</keyword>
<protein>
    <submittedName>
        <fullName evidence="4">Phosphotriesterase</fullName>
    </submittedName>
</protein>
<keyword evidence="5" id="KW-1185">Reference proteome</keyword>
<dbReference type="EMBL" id="JARHTQ010000013">
    <property type="protein sequence ID" value="MDF2258037.1"/>
    <property type="molecule type" value="Genomic_DNA"/>
</dbReference>
<reference evidence="4 5" key="1">
    <citation type="submission" date="2023-03" db="EMBL/GenBank/DDBJ databases">
        <title>Draft genome sequence of type strain Streptomyces ferralitis JCM 14344.</title>
        <authorList>
            <person name="Klaysubun C."/>
            <person name="Duangmal K."/>
        </authorList>
    </citation>
    <scope>NUCLEOTIDE SEQUENCE [LARGE SCALE GENOMIC DNA]</scope>
    <source>
        <strain evidence="4 5">JCM 14344</strain>
    </source>
</reference>
<dbReference type="PANTHER" id="PTHR10819:SF3">
    <property type="entry name" value="PHOSPHOTRIESTERASE-RELATED PROTEIN"/>
    <property type="match status" value="1"/>
</dbReference>
<dbReference type="RefSeq" id="WP_275816655.1">
    <property type="nucleotide sequence ID" value="NZ_BAAANM010000007.1"/>
</dbReference>
<name>A0ABT5Z2J0_9ACTN</name>
<dbReference type="PANTHER" id="PTHR10819">
    <property type="entry name" value="PHOSPHOTRIESTERASE-RELATED"/>
    <property type="match status" value="1"/>
</dbReference>
<proteinExistence type="inferred from homology"/>
<dbReference type="PROSITE" id="PS51347">
    <property type="entry name" value="PHOSPHOTRIESTERASE_2"/>
    <property type="match status" value="1"/>
</dbReference>
<dbReference type="InterPro" id="IPR032466">
    <property type="entry name" value="Metal_Hydrolase"/>
</dbReference>